<evidence type="ECO:0000259" key="1">
    <source>
        <dbReference type="Pfam" id="PF00148"/>
    </source>
</evidence>
<dbReference type="InterPro" id="IPR049939">
    <property type="entry name" value="NifE-like"/>
</dbReference>
<feature type="domain" description="Nitrogenase/oxidoreductase component 1" evidence="1">
    <location>
        <begin position="47"/>
        <end position="253"/>
    </location>
</feature>
<evidence type="ECO:0000313" key="2">
    <source>
        <dbReference type="EMBL" id="SHH97540.1"/>
    </source>
</evidence>
<dbReference type="Pfam" id="PF00148">
    <property type="entry name" value="Oxidored_nitro"/>
    <property type="match status" value="1"/>
</dbReference>
<dbReference type="GO" id="GO:0016491">
    <property type="term" value="F:oxidoreductase activity"/>
    <property type="evidence" value="ECO:0007669"/>
    <property type="project" value="InterPro"/>
</dbReference>
<dbReference type="STRING" id="1123282.SAMN02745823_01704"/>
<dbReference type="Gene3D" id="3.40.50.1980">
    <property type="entry name" value="Nitrogenase molybdenum iron protein domain"/>
    <property type="match status" value="2"/>
</dbReference>
<dbReference type="PANTHER" id="PTHR42956:SF1">
    <property type="entry name" value="NITROGENASE IRON-MOLYBDENUM COFACTOR BIOSYNTHESIS PROTEIN NIFE"/>
    <property type="match status" value="1"/>
</dbReference>
<accession>A0A1M5XCL6</accession>
<dbReference type="OrthoDB" id="3199475at2"/>
<dbReference type="Proteomes" id="UP000183995">
    <property type="component" value="Unassembled WGS sequence"/>
</dbReference>
<dbReference type="EMBL" id="FQXV01000005">
    <property type="protein sequence ID" value="SHH97540.1"/>
    <property type="molecule type" value="Genomic_DNA"/>
</dbReference>
<dbReference type="AlphaFoldDB" id="A0A1M5XCL6"/>
<keyword evidence="3" id="KW-1185">Reference proteome</keyword>
<dbReference type="InterPro" id="IPR000510">
    <property type="entry name" value="Nase/OxRdtase_comp1"/>
</dbReference>
<dbReference type="SUPFAM" id="SSF53807">
    <property type="entry name" value="Helical backbone' metal receptor"/>
    <property type="match status" value="1"/>
</dbReference>
<sequence length="389" mass="41938">MERLSIYLPPFAGDYTGACSALYELNCLIVIDDAACCTRNYVVCDEPRWAEEKKTAFCSKLKTIEAVLGDEERLIRQTIEAAQELKPEFIAILGSPVPAIIGRDMTGIAHEIEAGSGFPAIGFDTTGFTYYNAGISAAYLKLLKRFAIPDVKAQESRVNIFGFTPLDYAANGNGALLTALLRDNGFQTGCTFVTKTELEQLRRAASADVNLVVSAAGLKAAQFMAAEFGIPYVVGSPLGSEYSRTIIQALKQTREDRLSRAVSIGPAGGGAAPALLIVGEQVISNSLRNALYQKGCKKRIAVASFFGLEPDLAAPGDLYLKSERQLIDLLKSHAYAGMIADPLIADIPAAAALDCRRLPHPAISGRLYWDKAPLFIGGEFEKTIESWIA</sequence>
<name>A0A1M5XCL6_9FIRM</name>
<dbReference type="PANTHER" id="PTHR42956">
    <property type="entry name" value="NITROGENASE IRON-MOLYBDENUM COFACTOR BIOSYNTHESIS PROTEIN NIFE"/>
    <property type="match status" value="1"/>
</dbReference>
<gene>
    <name evidence="2" type="ORF">SAMN02745823_01704</name>
</gene>
<protein>
    <submittedName>
        <fullName evidence="2">Nitrogenase component 1 type Oxidoreductase</fullName>
    </submittedName>
</protein>
<organism evidence="2 3">
    <name type="scientific">Sporobacter termitidis DSM 10068</name>
    <dbReference type="NCBI Taxonomy" id="1123282"/>
    <lineage>
        <taxon>Bacteria</taxon>
        <taxon>Bacillati</taxon>
        <taxon>Bacillota</taxon>
        <taxon>Clostridia</taxon>
        <taxon>Eubacteriales</taxon>
        <taxon>Oscillospiraceae</taxon>
        <taxon>Sporobacter</taxon>
    </lineage>
</organism>
<reference evidence="2 3" key="1">
    <citation type="submission" date="2016-11" db="EMBL/GenBank/DDBJ databases">
        <authorList>
            <person name="Jaros S."/>
            <person name="Januszkiewicz K."/>
            <person name="Wedrychowicz H."/>
        </authorList>
    </citation>
    <scope>NUCLEOTIDE SEQUENCE [LARGE SCALE GENOMIC DNA]</scope>
    <source>
        <strain evidence="2 3">DSM 10068</strain>
    </source>
</reference>
<dbReference type="RefSeq" id="WP_073077739.1">
    <property type="nucleotide sequence ID" value="NZ_FQXV01000005.1"/>
</dbReference>
<proteinExistence type="predicted"/>
<evidence type="ECO:0000313" key="3">
    <source>
        <dbReference type="Proteomes" id="UP000183995"/>
    </source>
</evidence>